<evidence type="ECO:0000313" key="1">
    <source>
        <dbReference type="EMBL" id="RHX77429.1"/>
    </source>
</evidence>
<comment type="caution">
    <text evidence="1">The sequence shown here is derived from an EMBL/GenBank/DDBJ whole genome shotgun (WGS) entry which is preliminary data.</text>
</comment>
<dbReference type="EMBL" id="QHCR01000019">
    <property type="protein sequence ID" value="RHX77429.1"/>
    <property type="molecule type" value="Genomic_DNA"/>
</dbReference>
<keyword evidence="2" id="KW-1185">Reference proteome</keyword>
<sequence>MYKNGIYFVLNKFSDEEKNKISNTKSIIYDYDQSNEYEAPGWSNEYSLIVSICNSNFIKPRELPIADSSKFTSWVYKDWNPSNFQRFGSIWENDTIYSNEDLIILIKSMEKDNHVFYQEFTSPKIKKKWSNLSLNYEYTLQGNKYLKDGLDAFLHSISEQENIDVSINIFNPSNIILSLYKLIVYRDPSSLPRLEVIIKKENRVSLFLSQLKWNGIKIKGNFNKIFRSIFKDIIEFYMHVTLNTIDSLDESIMEKLNLEYEYLYIDDINKMEKITHFEKIDEKWEFYELKQEPENDLYEYLLKNRIPLENICELINNTSLM</sequence>
<proteinExistence type="predicted"/>
<reference evidence="2" key="1">
    <citation type="submission" date="2018-05" db="EMBL/GenBank/DDBJ databases">
        <title>Leptospira yasudae sp. nov. and Leptospira stimsonii sp. nov., two pathogenic species of the genus Leptospira isolated from environmental sources.</title>
        <authorList>
            <person name="Casanovas-Massana A."/>
            <person name="Hamond C."/>
            <person name="Santos L.A."/>
            <person name="Hacker K.P."/>
            <person name="Balassiano I."/>
            <person name="Medeiros M.A."/>
            <person name="Reis M.G."/>
            <person name="Ko A.I."/>
            <person name="Wunder E.A."/>
        </authorList>
    </citation>
    <scope>NUCLEOTIDE SEQUENCE [LARGE SCALE GENOMIC DNA]</scope>
    <source>
        <strain evidence="2">B21</strain>
    </source>
</reference>
<accession>A0ABX9LX57</accession>
<protein>
    <submittedName>
        <fullName evidence="1">Uncharacterized protein</fullName>
    </submittedName>
</protein>
<name>A0ABX9LX57_9LEPT</name>
<dbReference type="Proteomes" id="UP000285569">
    <property type="component" value="Unassembled WGS sequence"/>
</dbReference>
<organism evidence="1 2">
    <name type="scientific">Leptospira yasudae</name>
    <dbReference type="NCBI Taxonomy" id="2202201"/>
    <lineage>
        <taxon>Bacteria</taxon>
        <taxon>Pseudomonadati</taxon>
        <taxon>Spirochaetota</taxon>
        <taxon>Spirochaetia</taxon>
        <taxon>Leptospirales</taxon>
        <taxon>Leptospiraceae</taxon>
        <taxon>Leptospira</taxon>
    </lineage>
</organism>
<gene>
    <name evidence="1" type="ORF">DLM77_21245</name>
</gene>
<reference evidence="1 2" key="2">
    <citation type="journal article" date="2020" name="Int. J. Syst. Evol. Microbiol.">
        <title>Leptospira yasudae sp. nov. and Leptospira stimsonii sp. nov., two new species of the pathogenic group isolated from environmental sources.</title>
        <authorList>
            <person name="Casanovas-Massana A."/>
            <person name="Hamond C."/>
            <person name="Santos L.A."/>
            <person name="de Oliveira D."/>
            <person name="Hacker K.P."/>
            <person name="Balassiano I."/>
            <person name="Costa F."/>
            <person name="Medeiros M.A."/>
            <person name="Reis M.G."/>
            <person name="Ko A.I."/>
            <person name="Wunder E.A."/>
        </authorList>
    </citation>
    <scope>NUCLEOTIDE SEQUENCE [LARGE SCALE GENOMIC DNA]</scope>
    <source>
        <strain evidence="1 2">B21</strain>
    </source>
</reference>
<evidence type="ECO:0000313" key="2">
    <source>
        <dbReference type="Proteomes" id="UP000285569"/>
    </source>
</evidence>